<dbReference type="OrthoDB" id="6272373at2"/>
<dbReference type="PROSITE" id="PS51257">
    <property type="entry name" value="PROKAR_LIPOPROTEIN"/>
    <property type="match status" value="1"/>
</dbReference>
<comment type="caution">
    <text evidence="1">The sequence shown here is derived from an EMBL/GenBank/DDBJ whole genome shotgun (WGS) entry which is preliminary data.</text>
</comment>
<protein>
    <recommendedName>
        <fullName evidence="3">Lipoprotein</fullName>
    </recommendedName>
</protein>
<accession>A0A4R2F9M3</accession>
<sequence>MRRLIIGLSGLLAFTGCTQVPEWTLFYYPQQQQLPQPAHHYAAINGYYETLQQCEAKGRGMQRLAEAPAVFQCAHRCRLDDANMVTCDQWHTFNPEP</sequence>
<gene>
    <name evidence="1" type="ORF">EDC91_13021</name>
</gene>
<evidence type="ECO:0000313" key="2">
    <source>
        <dbReference type="Proteomes" id="UP000294832"/>
    </source>
</evidence>
<name>A0A4R2F9M3_9GAMM</name>
<evidence type="ECO:0000313" key="1">
    <source>
        <dbReference type="EMBL" id="TCN80746.1"/>
    </source>
</evidence>
<dbReference type="Proteomes" id="UP000294832">
    <property type="component" value="Unassembled WGS sequence"/>
</dbReference>
<reference evidence="1 2" key="1">
    <citation type="submission" date="2019-03" db="EMBL/GenBank/DDBJ databases">
        <title>Freshwater and sediment microbial communities from various areas in North America, analyzing microbe dynamics in response to fracking.</title>
        <authorList>
            <person name="Lamendella R."/>
        </authorList>
    </citation>
    <scope>NUCLEOTIDE SEQUENCE [LARGE SCALE GENOMIC DNA]</scope>
    <source>
        <strain evidence="1 2">74A</strain>
    </source>
</reference>
<dbReference type="EMBL" id="SLWF01000030">
    <property type="protein sequence ID" value="TCN80746.1"/>
    <property type="molecule type" value="Genomic_DNA"/>
</dbReference>
<proteinExistence type="predicted"/>
<dbReference type="RefSeq" id="WP_133040089.1">
    <property type="nucleotide sequence ID" value="NZ_BMXW01000036.1"/>
</dbReference>
<evidence type="ECO:0008006" key="3">
    <source>
        <dbReference type="Google" id="ProtNLM"/>
    </source>
</evidence>
<keyword evidence="2" id="KW-1185">Reference proteome</keyword>
<dbReference type="AlphaFoldDB" id="A0A4R2F9M3"/>
<organism evidence="1 2">
    <name type="scientific">Shewanella fodinae</name>
    <dbReference type="NCBI Taxonomy" id="552357"/>
    <lineage>
        <taxon>Bacteria</taxon>
        <taxon>Pseudomonadati</taxon>
        <taxon>Pseudomonadota</taxon>
        <taxon>Gammaproteobacteria</taxon>
        <taxon>Alteromonadales</taxon>
        <taxon>Shewanellaceae</taxon>
        <taxon>Shewanella</taxon>
    </lineage>
</organism>